<dbReference type="InterPro" id="IPR029033">
    <property type="entry name" value="His_PPase_superfam"/>
</dbReference>
<gene>
    <name evidence="3" type="ORF">CfE428DRAFT_2412</name>
</gene>
<dbReference type="Gene3D" id="3.40.50.1240">
    <property type="entry name" value="Phosphoglycerate mutase-like"/>
    <property type="match status" value="1"/>
</dbReference>
<dbReference type="PANTHER" id="PTHR48100">
    <property type="entry name" value="BROAD-SPECIFICITY PHOSPHATASE YOR283W-RELATED"/>
    <property type="match status" value="1"/>
</dbReference>
<keyword evidence="4" id="KW-1185">Reference proteome</keyword>
<reference evidence="3 4" key="1">
    <citation type="journal article" date="2011" name="J. Bacteriol.">
        <title>Genome sequence of Chthoniobacter flavus Ellin428, an aerobic heterotrophic soil bacterium.</title>
        <authorList>
            <person name="Kant R."/>
            <person name="van Passel M.W."/>
            <person name="Palva A."/>
            <person name="Lucas S."/>
            <person name="Lapidus A."/>
            <person name="Glavina Del Rio T."/>
            <person name="Dalin E."/>
            <person name="Tice H."/>
            <person name="Bruce D."/>
            <person name="Goodwin L."/>
            <person name="Pitluck S."/>
            <person name="Larimer F.W."/>
            <person name="Land M.L."/>
            <person name="Hauser L."/>
            <person name="Sangwan P."/>
            <person name="de Vos W.M."/>
            <person name="Janssen P.H."/>
            <person name="Smidt H."/>
        </authorList>
    </citation>
    <scope>NUCLEOTIDE SEQUENCE [LARGE SCALE GENOMIC DNA]</scope>
    <source>
        <strain evidence="3 4">Ellin428</strain>
    </source>
</reference>
<dbReference type="AlphaFoldDB" id="B4D0G1"/>
<dbReference type="CDD" id="cd07067">
    <property type="entry name" value="HP_PGM_like"/>
    <property type="match status" value="1"/>
</dbReference>
<evidence type="ECO:0000313" key="3">
    <source>
        <dbReference type="EMBL" id="EDY19823.1"/>
    </source>
</evidence>
<dbReference type="FunCoup" id="B4D0G1">
    <property type="interactions" value="409"/>
</dbReference>
<organism evidence="3 4">
    <name type="scientific">Chthoniobacter flavus Ellin428</name>
    <dbReference type="NCBI Taxonomy" id="497964"/>
    <lineage>
        <taxon>Bacteria</taxon>
        <taxon>Pseudomonadati</taxon>
        <taxon>Verrucomicrobiota</taxon>
        <taxon>Spartobacteria</taxon>
        <taxon>Chthoniobacterales</taxon>
        <taxon>Chthoniobacteraceae</taxon>
        <taxon>Chthoniobacter</taxon>
    </lineage>
</organism>
<protein>
    <submittedName>
        <fullName evidence="3">Phosphoglycerate mutase</fullName>
    </submittedName>
</protein>
<dbReference type="InterPro" id="IPR013078">
    <property type="entry name" value="His_Pase_superF_clade-1"/>
</dbReference>
<comment type="caution">
    <text evidence="3">The sequence shown here is derived from an EMBL/GenBank/DDBJ whole genome shotgun (WGS) entry which is preliminary data.</text>
</comment>
<evidence type="ECO:0000256" key="2">
    <source>
        <dbReference type="PIRSR" id="PIRSR613078-2"/>
    </source>
</evidence>
<evidence type="ECO:0000313" key="4">
    <source>
        <dbReference type="Proteomes" id="UP000005824"/>
    </source>
</evidence>
<dbReference type="SUPFAM" id="SSF53254">
    <property type="entry name" value="Phosphoglycerate mutase-like"/>
    <property type="match status" value="1"/>
</dbReference>
<name>B4D0G1_9BACT</name>
<dbReference type="SMART" id="SM00855">
    <property type="entry name" value="PGAM"/>
    <property type="match status" value="1"/>
</dbReference>
<evidence type="ECO:0000256" key="1">
    <source>
        <dbReference type="PIRSR" id="PIRSR613078-1"/>
    </source>
</evidence>
<feature type="binding site" evidence="2">
    <location>
        <position position="65"/>
    </location>
    <ligand>
        <name>substrate</name>
    </ligand>
</feature>
<dbReference type="EMBL" id="ABVL01000006">
    <property type="protein sequence ID" value="EDY19823.1"/>
    <property type="molecule type" value="Genomic_DNA"/>
</dbReference>
<feature type="active site" description="Tele-phosphohistidine intermediate" evidence="1">
    <location>
        <position position="16"/>
    </location>
</feature>
<dbReference type="STRING" id="497964.CfE428DRAFT_2412"/>
<dbReference type="eggNOG" id="COG0406">
    <property type="taxonomic scope" value="Bacteria"/>
</dbReference>
<dbReference type="Pfam" id="PF00300">
    <property type="entry name" value="His_Phos_1"/>
    <property type="match status" value="1"/>
</dbReference>
<proteinExistence type="predicted"/>
<dbReference type="GO" id="GO:0016791">
    <property type="term" value="F:phosphatase activity"/>
    <property type="evidence" value="ECO:0007669"/>
    <property type="project" value="TreeGrafter"/>
</dbReference>
<accession>B4D0G1</accession>
<dbReference type="InterPro" id="IPR050275">
    <property type="entry name" value="PGM_Phosphatase"/>
</dbReference>
<dbReference type="Proteomes" id="UP000005824">
    <property type="component" value="Unassembled WGS sequence"/>
</dbReference>
<dbReference type="InParanoid" id="B4D0G1"/>
<sequence length="239" mass="26574">MRTMRPVNTRIFLIRHGATVLTAEDRFAGATDVPLSDEGREQARRLGARLSGEKVAAVYASTLGRTIETARLVSEPHGLEVQPREGLREISHGHWEQMTRREVDEKYPEESAAWEADPYTFAPVGGESGLAVTARALPALLEIVRSHQGEQVMVVSHKATIRLLLSSLLGFDPRRYRDNLDQNPAALNIVDFKGAIRARLTLFNDTSHYMDAGLAIPAVPTARLSKWWHNPPVPKRGDL</sequence>
<feature type="active site" description="Proton donor/acceptor" evidence="1">
    <location>
        <position position="89"/>
    </location>
</feature>